<sequence length="585" mass="66360">MTKLLTHFSTSSYLICRKERGIHCNGGFLFAFSPLAASAFVVRPFVCTVLHAMTDSIDADDSTSSRVVVTELGECDSGHEQEQEDTSVMQALMKNRMRWQKTHVERLMMGSGIGKSARKTVCEGIYRPQATMDSYLNTTVGGTSSFLDENDENGAERGPTPCSTLNETAVLEVSPSKLMQNFGSVEVKVSTLQEVAEQLEHNIRVAWESIDRGCAPYTFNMLLDSLATAIGVIERGDPDELVRLPVHPDGGEPLCGAESVMKFTNESILPICFDLMGIIHATDWMLQYTLTFINSMEIHNEEESQLSLELSARCVRFSGEISRFTAFAADFDTRRQMYIACEEVREMTERYVGDVLDSVEKDLTYILRLQFPRRRQWLFRHQHDITQRLRLVLLIFHELETGWMPATLLQMKWKDEFLTKSYNRIYVEITPLFFSASLGFVDTSLYKQSTDLIEKDNPLLTTRGSFSFKALSRCKKAGAAPRGRWIPEGCLRNLIVMQIRKFRTEKQRSLEQISLLVKDTMNRTVGLQLCAGARYILDETDEEYDEVWGFTMNEALAKDGLRSFASKVAACFTEMAHKKQQAEST</sequence>
<dbReference type="VEuPathDB" id="TriTrypDB:TcIL3000_4_1110"/>
<evidence type="ECO:0000313" key="1">
    <source>
        <dbReference type="EMBL" id="CCC90027.1"/>
    </source>
</evidence>
<reference evidence="1" key="1">
    <citation type="journal article" date="2012" name="Proc. Natl. Acad. Sci. U.S.A.">
        <title>Antigenic diversity is generated by distinct evolutionary mechanisms in African trypanosome species.</title>
        <authorList>
            <person name="Jackson A.P."/>
            <person name="Berry A."/>
            <person name="Aslett M."/>
            <person name="Allison H.C."/>
            <person name="Burton P."/>
            <person name="Vavrova-Anderson J."/>
            <person name="Brown R."/>
            <person name="Browne H."/>
            <person name="Corton N."/>
            <person name="Hauser H."/>
            <person name="Gamble J."/>
            <person name="Gilderthorp R."/>
            <person name="Marcello L."/>
            <person name="McQuillan J."/>
            <person name="Otto T.D."/>
            <person name="Quail M.A."/>
            <person name="Sanders M.J."/>
            <person name="van Tonder A."/>
            <person name="Ginger M.L."/>
            <person name="Field M.C."/>
            <person name="Barry J.D."/>
            <person name="Hertz-Fowler C."/>
            <person name="Berriman M."/>
        </authorList>
    </citation>
    <scope>NUCLEOTIDE SEQUENCE</scope>
    <source>
        <strain evidence="1">IL3000</strain>
    </source>
</reference>
<dbReference type="EMBL" id="HE575317">
    <property type="protein sequence ID" value="CCC90027.1"/>
    <property type="molecule type" value="Genomic_DNA"/>
</dbReference>
<protein>
    <submittedName>
        <fullName evidence="1">Uncharacterized protein</fullName>
    </submittedName>
</protein>
<accession>G0UKX2</accession>
<organism evidence="1">
    <name type="scientific">Trypanosoma congolense (strain IL3000)</name>
    <dbReference type="NCBI Taxonomy" id="1068625"/>
    <lineage>
        <taxon>Eukaryota</taxon>
        <taxon>Discoba</taxon>
        <taxon>Euglenozoa</taxon>
        <taxon>Kinetoplastea</taxon>
        <taxon>Metakinetoplastina</taxon>
        <taxon>Trypanosomatida</taxon>
        <taxon>Trypanosomatidae</taxon>
        <taxon>Trypanosoma</taxon>
        <taxon>Nannomonas</taxon>
    </lineage>
</organism>
<gene>
    <name evidence="1" type="ORF">TCIL3000_4_1110</name>
</gene>
<name>G0UKX2_TRYCI</name>
<dbReference type="AlphaFoldDB" id="G0UKX2"/>
<proteinExistence type="predicted"/>